<gene>
    <name evidence="1" type="ORF">ACFQO6_20545</name>
</gene>
<dbReference type="EMBL" id="JBHTCH010000025">
    <property type="protein sequence ID" value="MFC7362671.1"/>
    <property type="molecule type" value="Genomic_DNA"/>
</dbReference>
<sequence>MSGELLVLFGPPAVGKMTVGRAVCARSDFRLFHNHHTIEPLHEIFGQDSPAFATLNAEFRRRVIEEAAAQDVRLVFTTVWNLAGDRDAAYIRGLVAPYVDRGLPVRFVELYADLATRLDRNAGADRLAAKPSKRDLAWSAAHIREREAAFTMNTAEQAALPGEDLLADFGHLRLDTTDLGPAEAAARILG</sequence>
<dbReference type="Gene3D" id="3.40.50.300">
    <property type="entry name" value="P-loop containing nucleotide triphosphate hydrolases"/>
    <property type="match status" value="1"/>
</dbReference>
<dbReference type="InterPro" id="IPR027417">
    <property type="entry name" value="P-loop_NTPase"/>
</dbReference>
<dbReference type="RefSeq" id="WP_255888911.1">
    <property type="nucleotide sequence ID" value="NZ_JAFMZM010000001.1"/>
</dbReference>
<dbReference type="SUPFAM" id="SSF52540">
    <property type="entry name" value="P-loop containing nucleoside triphosphate hydrolases"/>
    <property type="match status" value="1"/>
</dbReference>
<protein>
    <submittedName>
        <fullName evidence="1">AAA family ATPase</fullName>
    </submittedName>
</protein>
<proteinExistence type="predicted"/>
<comment type="caution">
    <text evidence="1">The sequence shown here is derived from an EMBL/GenBank/DDBJ whole genome shotgun (WGS) entry which is preliminary data.</text>
</comment>
<accession>A0ABW2N5U6</accession>
<organism evidence="1 2">
    <name type="scientific">Nocardioides astragali</name>
    <dbReference type="NCBI Taxonomy" id="1776736"/>
    <lineage>
        <taxon>Bacteria</taxon>
        <taxon>Bacillati</taxon>
        <taxon>Actinomycetota</taxon>
        <taxon>Actinomycetes</taxon>
        <taxon>Propionibacteriales</taxon>
        <taxon>Nocardioidaceae</taxon>
        <taxon>Nocardioides</taxon>
    </lineage>
</organism>
<name>A0ABW2N5U6_9ACTN</name>
<evidence type="ECO:0000313" key="2">
    <source>
        <dbReference type="Proteomes" id="UP001596524"/>
    </source>
</evidence>
<reference evidence="2" key="1">
    <citation type="journal article" date="2019" name="Int. J. Syst. Evol. Microbiol.">
        <title>The Global Catalogue of Microorganisms (GCM) 10K type strain sequencing project: providing services to taxonomists for standard genome sequencing and annotation.</title>
        <authorList>
            <consortium name="The Broad Institute Genomics Platform"/>
            <consortium name="The Broad Institute Genome Sequencing Center for Infectious Disease"/>
            <person name="Wu L."/>
            <person name="Ma J."/>
        </authorList>
    </citation>
    <scope>NUCLEOTIDE SEQUENCE [LARGE SCALE GENOMIC DNA]</scope>
    <source>
        <strain evidence="2">FCH27</strain>
    </source>
</reference>
<keyword evidence="2" id="KW-1185">Reference proteome</keyword>
<evidence type="ECO:0000313" key="1">
    <source>
        <dbReference type="EMBL" id="MFC7362671.1"/>
    </source>
</evidence>
<dbReference type="Proteomes" id="UP001596524">
    <property type="component" value="Unassembled WGS sequence"/>
</dbReference>